<keyword evidence="10" id="KW-0813">Transport</keyword>
<reference evidence="13 14" key="1">
    <citation type="submission" date="2021-03" db="EMBL/GenBank/DDBJ databases">
        <title>Assistant Professor.</title>
        <authorList>
            <person name="Huq M.A."/>
        </authorList>
    </citation>
    <scope>NUCLEOTIDE SEQUENCE [LARGE SCALE GENOMIC DNA]</scope>
    <source>
        <strain evidence="13 14">MAH-29</strain>
    </source>
</reference>
<evidence type="ECO:0000313" key="13">
    <source>
        <dbReference type="EMBL" id="MBO9203881.1"/>
    </source>
</evidence>
<dbReference type="InterPro" id="IPR039261">
    <property type="entry name" value="FNR_nucleotide-bd"/>
</dbReference>
<comment type="caution">
    <text evidence="13">The sequence shown here is derived from an EMBL/GenBank/DDBJ whole genome shotgun (WGS) entry which is preliminary data.</text>
</comment>
<dbReference type="Pfam" id="PF00175">
    <property type="entry name" value="NAD_binding_1"/>
    <property type="match status" value="1"/>
</dbReference>
<dbReference type="PANTHER" id="PTHR43396:SF3">
    <property type="entry name" value="FLAVOHEMOPROTEIN"/>
    <property type="match status" value="1"/>
</dbReference>
<feature type="domain" description="FAD-binding FR-type" evidence="12">
    <location>
        <begin position="151"/>
        <end position="262"/>
    </location>
</feature>
<keyword evidence="5" id="KW-0479">Metal-binding</keyword>
<dbReference type="PROSITE" id="PS01033">
    <property type="entry name" value="GLOBIN"/>
    <property type="match status" value="1"/>
</dbReference>
<dbReference type="InterPro" id="IPR001433">
    <property type="entry name" value="OxRdtase_FAD/NAD-bd"/>
</dbReference>
<dbReference type="CDD" id="cd14779">
    <property type="entry name" value="FHP_Ae-globin-like"/>
    <property type="match status" value="1"/>
</dbReference>
<evidence type="ECO:0000256" key="10">
    <source>
        <dbReference type="RuleBase" id="RU000356"/>
    </source>
</evidence>
<evidence type="ECO:0000256" key="7">
    <source>
        <dbReference type="ARBA" id="ARBA00023027"/>
    </source>
</evidence>
<dbReference type="SUPFAM" id="SSF52343">
    <property type="entry name" value="Ferredoxin reductase-like, C-terminal NADP-linked domain"/>
    <property type="match status" value="1"/>
</dbReference>
<accession>A0ABS3Z134</accession>
<dbReference type="RefSeq" id="WP_209141932.1">
    <property type="nucleotide sequence ID" value="NZ_JAGHKO010000011.1"/>
</dbReference>
<gene>
    <name evidence="13" type="primary">hmpA</name>
    <name evidence="13" type="ORF">J7I42_26590</name>
</gene>
<comment type="catalytic activity">
    <reaction evidence="9">
        <text>2 nitric oxide + NADPH + 2 O2 = 2 nitrate + NADP(+) + H(+)</text>
        <dbReference type="Rhea" id="RHEA:19465"/>
        <dbReference type="ChEBI" id="CHEBI:15378"/>
        <dbReference type="ChEBI" id="CHEBI:15379"/>
        <dbReference type="ChEBI" id="CHEBI:16480"/>
        <dbReference type="ChEBI" id="CHEBI:17632"/>
        <dbReference type="ChEBI" id="CHEBI:57783"/>
        <dbReference type="ChEBI" id="CHEBI:58349"/>
        <dbReference type="EC" id="1.14.12.17"/>
    </reaction>
</comment>
<evidence type="ECO:0000259" key="11">
    <source>
        <dbReference type="PROSITE" id="PS01033"/>
    </source>
</evidence>
<comment type="catalytic activity">
    <reaction evidence="8">
        <text>2 nitric oxide + NADH + 2 O2 = 2 nitrate + NAD(+) + H(+)</text>
        <dbReference type="Rhea" id="RHEA:19469"/>
        <dbReference type="ChEBI" id="CHEBI:15378"/>
        <dbReference type="ChEBI" id="CHEBI:15379"/>
        <dbReference type="ChEBI" id="CHEBI:16480"/>
        <dbReference type="ChEBI" id="CHEBI:17632"/>
        <dbReference type="ChEBI" id="CHEBI:57540"/>
        <dbReference type="ChEBI" id="CHEBI:57945"/>
        <dbReference type="EC" id="1.14.12.17"/>
    </reaction>
</comment>
<name>A0ABS3Z134_9BACT</name>
<keyword evidence="14" id="KW-1185">Reference proteome</keyword>
<keyword evidence="6" id="KW-0408">Iron</keyword>
<keyword evidence="13" id="KW-0560">Oxidoreductase</keyword>
<sequence>MTSEQKAIILATVPVLRENGVLLTKHFYNRMFLHNPELKNMFNMGNQKNDRQQTALALAVLAYAENIANPGVLMPVIDRIGHKHTSLDIRPEHYSIVGKHLLASIQEVLGEAATPAIIDAWTAAYNQLAQIMIGHEAGIYTQQTERTYGWTGWRPFLVKKKVVESAEITSFYLYPADGGKVAEHLPGQFISLRVFLPQLQLKQARQYSISSAPNADYYRISVKKEKGATLNTDGLISNHLHDSIKEIDQVDLTAPAGNFTLTGEVDAPVVLISGGVGLTPLMSMLHSLIEKNHAFPITWLHGCRNESVHAFKDHITSIVTENPQVKQHVFYNQLTSQEKEAGILEGYLDINKVPDLDLVADAHYFICGPTPFIQKQFNDLVAAGVNKQHIYFEEFGPQVLALN</sequence>
<dbReference type="InterPro" id="IPR001709">
    <property type="entry name" value="Flavoprot_Pyr_Nucl_cyt_Rdtase"/>
</dbReference>
<keyword evidence="3 10" id="KW-0349">Heme</keyword>
<evidence type="ECO:0000256" key="8">
    <source>
        <dbReference type="ARBA" id="ARBA00048649"/>
    </source>
</evidence>
<comment type="similarity">
    <text evidence="10">Belongs to the globin family.</text>
</comment>
<feature type="domain" description="Globin" evidence="11">
    <location>
        <begin position="1"/>
        <end position="137"/>
    </location>
</feature>
<dbReference type="PRINTS" id="PR00371">
    <property type="entry name" value="FPNCR"/>
</dbReference>
<dbReference type="PRINTS" id="PR00406">
    <property type="entry name" value="CYTB5RDTASE"/>
</dbReference>
<dbReference type="InterPro" id="IPR017938">
    <property type="entry name" value="Riboflavin_synthase-like_b-brl"/>
</dbReference>
<dbReference type="InterPro" id="IPR009050">
    <property type="entry name" value="Globin-like_sf"/>
</dbReference>
<proteinExistence type="inferred from homology"/>
<dbReference type="Proteomes" id="UP000677244">
    <property type="component" value="Unassembled WGS sequence"/>
</dbReference>
<dbReference type="InterPro" id="IPR017927">
    <property type="entry name" value="FAD-bd_FR_type"/>
</dbReference>
<evidence type="ECO:0000313" key="14">
    <source>
        <dbReference type="Proteomes" id="UP000677244"/>
    </source>
</evidence>
<dbReference type="GO" id="GO:0008941">
    <property type="term" value="F:nitric oxide dioxygenase NAD(P)H activity"/>
    <property type="evidence" value="ECO:0007669"/>
    <property type="project" value="UniProtKB-EC"/>
</dbReference>
<dbReference type="InterPro" id="IPR012292">
    <property type="entry name" value="Globin/Proto"/>
</dbReference>
<dbReference type="SUPFAM" id="SSF63380">
    <property type="entry name" value="Riboflavin synthase domain-like"/>
    <property type="match status" value="1"/>
</dbReference>
<dbReference type="Gene3D" id="3.40.50.80">
    <property type="entry name" value="Nucleotide-binding domain of ferredoxin-NADP reductase (FNR) module"/>
    <property type="match status" value="1"/>
</dbReference>
<dbReference type="NCBIfam" id="NF009805">
    <property type="entry name" value="PRK13289.1"/>
    <property type="match status" value="1"/>
</dbReference>
<dbReference type="EC" id="1.14.12.17" evidence="2"/>
<evidence type="ECO:0000256" key="9">
    <source>
        <dbReference type="ARBA" id="ARBA00049433"/>
    </source>
</evidence>
<comment type="similarity">
    <text evidence="1">In the C-terminal section; belongs to the flavoprotein pyridine nucleotide cytochrome reductase family.</text>
</comment>
<keyword evidence="7" id="KW-0520">NAD</keyword>
<evidence type="ECO:0000259" key="12">
    <source>
        <dbReference type="PROSITE" id="PS51384"/>
    </source>
</evidence>
<dbReference type="SUPFAM" id="SSF46458">
    <property type="entry name" value="Globin-like"/>
    <property type="match status" value="1"/>
</dbReference>
<dbReference type="Pfam" id="PF00042">
    <property type="entry name" value="Globin"/>
    <property type="match status" value="1"/>
</dbReference>
<dbReference type="PROSITE" id="PS51384">
    <property type="entry name" value="FAD_FR"/>
    <property type="match status" value="1"/>
</dbReference>
<evidence type="ECO:0000256" key="5">
    <source>
        <dbReference type="ARBA" id="ARBA00022723"/>
    </source>
</evidence>
<evidence type="ECO:0000256" key="6">
    <source>
        <dbReference type="ARBA" id="ARBA00023004"/>
    </source>
</evidence>
<dbReference type="InterPro" id="IPR000971">
    <property type="entry name" value="Globin"/>
</dbReference>
<dbReference type="EMBL" id="JAGHKO010000011">
    <property type="protein sequence ID" value="MBO9203881.1"/>
    <property type="molecule type" value="Genomic_DNA"/>
</dbReference>
<evidence type="ECO:0000256" key="1">
    <source>
        <dbReference type="ARBA" id="ARBA00006401"/>
    </source>
</evidence>
<dbReference type="CDD" id="cd06184">
    <property type="entry name" value="flavohem_like_fad_nad_binding"/>
    <property type="match status" value="1"/>
</dbReference>
<evidence type="ECO:0000256" key="4">
    <source>
        <dbReference type="ARBA" id="ARBA00022621"/>
    </source>
</evidence>
<organism evidence="13 14">
    <name type="scientific">Niastella soli</name>
    <dbReference type="NCBI Taxonomy" id="2821487"/>
    <lineage>
        <taxon>Bacteria</taxon>
        <taxon>Pseudomonadati</taxon>
        <taxon>Bacteroidota</taxon>
        <taxon>Chitinophagia</taxon>
        <taxon>Chitinophagales</taxon>
        <taxon>Chitinophagaceae</taxon>
        <taxon>Niastella</taxon>
    </lineage>
</organism>
<evidence type="ECO:0000256" key="3">
    <source>
        <dbReference type="ARBA" id="ARBA00022617"/>
    </source>
</evidence>
<dbReference type="PANTHER" id="PTHR43396">
    <property type="entry name" value="FLAVOHEMOPROTEIN"/>
    <property type="match status" value="1"/>
</dbReference>
<dbReference type="Gene3D" id="1.10.490.10">
    <property type="entry name" value="Globins"/>
    <property type="match status" value="1"/>
</dbReference>
<keyword evidence="4 10" id="KW-0561">Oxygen transport</keyword>
<dbReference type="Gene3D" id="2.40.30.10">
    <property type="entry name" value="Translation factors"/>
    <property type="match status" value="1"/>
</dbReference>
<evidence type="ECO:0000256" key="2">
    <source>
        <dbReference type="ARBA" id="ARBA00012229"/>
    </source>
</evidence>
<protein>
    <recommendedName>
        <fullName evidence="2">nitric oxide dioxygenase</fullName>
        <ecNumber evidence="2">1.14.12.17</ecNumber>
    </recommendedName>
</protein>